<gene>
    <name evidence="7" type="ordered locus">Cpin_4492</name>
</gene>
<dbReference type="CDD" id="cd01335">
    <property type="entry name" value="Radical_SAM"/>
    <property type="match status" value="1"/>
</dbReference>
<dbReference type="GO" id="GO:0016491">
    <property type="term" value="F:oxidoreductase activity"/>
    <property type="evidence" value="ECO:0007669"/>
    <property type="project" value="InterPro"/>
</dbReference>
<dbReference type="PROSITE" id="PS51918">
    <property type="entry name" value="RADICAL_SAM"/>
    <property type="match status" value="1"/>
</dbReference>
<accession>A0A979G6U3</accession>
<comment type="cofactor">
    <cofactor evidence="1">
        <name>[4Fe-4S] cluster</name>
        <dbReference type="ChEBI" id="CHEBI:49883"/>
    </cofactor>
</comment>
<dbReference type="OrthoDB" id="9808591at2"/>
<keyword evidence="4" id="KW-0408">Iron</keyword>
<evidence type="ECO:0000256" key="4">
    <source>
        <dbReference type="ARBA" id="ARBA00023004"/>
    </source>
</evidence>
<evidence type="ECO:0000256" key="1">
    <source>
        <dbReference type="ARBA" id="ARBA00001966"/>
    </source>
</evidence>
<dbReference type="SFLD" id="SFLDG01067">
    <property type="entry name" value="SPASM/twitch_domain_containing"/>
    <property type="match status" value="1"/>
</dbReference>
<proteinExistence type="predicted"/>
<dbReference type="EMBL" id="CP001699">
    <property type="protein sequence ID" value="ACU61934.1"/>
    <property type="molecule type" value="Genomic_DNA"/>
</dbReference>
<reference evidence="8" key="1">
    <citation type="submission" date="2009-08" db="EMBL/GenBank/DDBJ databases">
        <title>The complete genome of Chitinophaga pinensis DSM 2588.</title>
        <authorList>
            <consortium name="US DOE Joint Genome Institute (JGI-PGF)"/>
            <person name="Lucas S."/>
            <person name="Copeland A."/>
            <person name="Lapidus A."/>
            <person name="Glavina del Rio T."/>
            <person name="Dalin E."/>
            <person name="Tice H."/>
            <person name="Bruce D."/>
            <person name="Goodwin L."/>
            <person name="Pitluck S."/>
            <person name="Kyrpides N."/>
            <person name="Mavromatis K."/>
            <person name="Ivanova N."/>
            <person name="Mikhailova N."/>
            <person name="Sims D."/>
            <person name="Meinche L."/>
            <person name="Brettin T."/>
            <person name="Detter J.C."/>
            <person name="Han C."/>
            <person name="Larimer F."/>
            <person name="Land M."/>
            <person name="Hauser L."/>
            <person name="Markowitz V."/>
            <person name="Cheng J.-F."/>
            <person name="Hugenholtz P."/>
            <person name="Woyke T."/>
            <person name="Wu D."/>
            <person name="Spring S."/>
            <person name="Klenk H.-P."/>
            <person name="Eisen J.A."/>
        </authorList>
    </citation>
    <scope>NUCLEOTIDE SEQUENCE [LARGE SCALE GENOMIC DNA]</scope>
    <source>
        <strain evidence="8">ATCC 43595 / DSM 2588 / LMG 13176 / NBRC 15968 / NCIMB 11800 / UQM 2034</strain>
    </source>
</reference>
<keyword evidence="2" id="KW-0949">S-adenosyl-L-methionine</keyword>
<dbReference type="InterPro" id="IPR013785">
    <property type="entry name" value="Aldolase_TIM"/>
</dbReference>
<dbReference type="SFLD" id="SFLDG01386">
    <property type="entry name" value="main_SPASM_domain-containing"/>
    <property type="match status" value="1"/>
</dbReference>
<dbReference type="PANTHER" id="PTHR43273">
    <property type="entry name" value="ANAEROBIC SULFATASE-MATURATING ENZYME HOMOLOG ASLB-RELATED"/>
    <property type="match status" value="1"/>
</dbReference>
<dbReference type="GO" id="GO:0051536">
    <property type="term" value="F:iron-sulfur cluster binding"/>
    <property type="evidence" value="ECO:0007669"/>
    <property type="project" value="UniProtKB-KW"/>
</dbReference>
<dbReference type="RefSeq" id="WP_012792102.1">
    <property type="nucleotide sequence ID" value="NC_013132.1"/>
</dbReference>
<dbReference type="KEGG" id="cpi:Cpin_4492"/>
<dbReference type="SFLD" id="SFLDG01384">
    <property type="entry name" value="thioether_bond_formation_requi"/>
    <property type="match status" value="1"/>
</dbReference>
<dbReference type="InterPro" id="IPR023885">
    <property type="entry name" value="4Fe4S-binding_SPASM_dom"/>
</dbReference>
<dbReference type="PANTHER" id="PTHR43273:SF8">
    <property type="entry name" value="RADICAL SAM DOMAIN PROTEIN"/>
    <property type="match status" value="1"/>
</dbReference>
<keyword evidence="5" id="KW-0411">Iron-sulfur</keyword>
<evidence type="ECO:0000256" key="5">
    <source>
        <dbReference type="ARBA" id="ARBA00023014"/>
    </source>
</evidence>
<dbReference type="NCBIfam" id="TIGR04085">
    <property type="entry name" value="rSAM_more_4Fe4S"/>
    <property type="match status" value="1"/>
</dbReference>
<evidence type="ECO:0000313" key="8">
    <source>
        <dbReference type="Proteomes" id="UP000002215"/>
    </source>
</evidence>
<feature type="domain" description="Radical SAM core" evidence="6">
    <location>
        <begin position="97"/>
        <end position="330"/>
    </location>
</feature>
<sequence length="460" mass="50596">MNPVATHTNTNSLAVIASELASRIQQRTPPRSPQIHLVPTAGNTQLFIANGSRMYTVSASIADRLQQLLSTGDEAAITNELINLGLDTPALINDRPLESPKLYALSLAIAQKCNMGCAYCYADQGEFGGPMKNMSLDTAKQSVDLLLKDCTPGSKVQVTFLGGEPLINRNALREATIYAFEQGRQKDVKVNFSLTSNGTLLRADDADFFEEYGFAVTISLDGIGEQHDRLRPMKGGAGTYAKIMENIQPLLARQRTMQVSARVTVTPLNIDLAKTLQEFVDMGFHSVGFSPLLRSSNGKGEMSPEDLQQMLQGMIECGLLFEQHVISGKRFPFLNMVNALKEIAKGTHRPYPCGAGAGYMGVSADGALSACHRFVNEPAGHMGDLDNGINPTLQNGWLSNRHVHQQEPCHQCWARYLCGGGCHHEVLEKGRTACDYIRGWLHYTMQAHERISRLVPDWYR</sequence>
<evidence type="ECO:0000256" key="2">
    <source>
        <dbReference type="ARBA" id="ARBA00022691"/>
    </source>
</evidence>
<evidence type="ECO:0000313" key="7">
    <source>
        <dbReference type="EMBL" id="ACU61934.1"/>
    </source>
</evidence>
<protein>
    <submittedName>
        <fullName evidence="7">Radical SAM domain protein</fullName>
    </submittedName>
</protein>
<dbReference type="SUPFAM" id="SSF102114">
    <property type="entry name" value="Radical SAM enzymes"/>
    <property type="match status" value="1"/>
</dbReference>
<dbReference type="InterPro" id="IPR023867">
    <property type="entry name" value="Sulphatase_maturase_rSAM"/>
</dbReference>
<dbReference type="Gene3D" id="3.20.20.70">
    <property type="entry name" value="Aldolase class I"/>
    <property type="match status" value="1"/>
</dbReference>
<organism evidence="7 8">
    <name type="scientific">Chitinophaga pinensis (strain ATCC 43595 / DSM 2588 / LMG 13176 / NBRC 15968 / NCIMB 11800 / UQM 2034)</name>
    <dbReference type="NCBI Taxonomy" id="485918"/>
    <lineage>
        <taxon>Bacteria</taxon>
        <taxon>Pseudomonadati</taxon>
        <taxon>Bacteroidota</taxon>
        <taxon>Chitinophagia</taxon>
        <taxon>Chitinophagales</taxon>
        <taxon>Chitinophagaceae</taxon>
        <taxon>Chitinophaga</taxon>
    </lineage>
</organism>
<name>A0A979G6U3_CHIPD</name>
<keyword evidence="3" id="KW-0479">Metal-binding</keyword>
<dbReference type="Pfam" id="PF04055">
    <property type="entry name" value="Radical_SAM"/>
    <property type="match status" value="1"/>
</dbReference>
<dbReference type="SFLD" id="SFLDS00029">
    <property type="entry name" value="Radical_SAM"/>
    <property type="match status" value="1"/>
</dbReference>
<dbReference type="InterPro" id="IPR007197">
    <property type="entry name" value="rSAM"/>
</dbReference>
<dbReference type="InterPro" id="IPR058240">
    <property type="entry name" value="rSAM_sf"/>
</dbReference>
<evidence type="ECO:0000259" key="6">
    <source>
        <dbReference type="PROSITE" id="PS51918"/>
    </source>
</evidence>
<dbReference type="AlphaFoldDB" id="A0A979G6U3"/>
<dbReference type="Proteomes" id="UP000002215">
    <property type="component" value="Chromosome"/>
</dbReference>
<dbReference type="GO" id="GO:0046872">
    <property type="term" value="F:metal ion binding"/>
    <property type="evidence" value="ECO:0007669"/>
    <property type="project" value="UniProtKB-KW"/>
</dbReference>
<evidence type="ECO:0000256" key="3">
    <source>
        <dbReference type="ARBA" id="ARBA00022723"/>
    </source>
</evidence>
<reference evidence="7 8" key="2">
    <citation type="journal article" date="2010" name="Stand. Genomic Sci.">
        <title>Complete genome sequence of Chitinophaga pinensis type strain (UQM 2034).</title>
        <authorList>
            <person name="Glavina Del Rio T."/>
            <person name="Abt B."/>
            <person name="Spring S."/>
            <person name="Lapidus A."/>
            <person name="Nolan M."/>
            <person name="Tice H."/>
            <person name="Copeland A."/>
            <person name="Cheng J.F."/>
            <person name="Chen F."/>
            <person name="Bruce D."/>
            <person name="Goodwin L."/>
            <person name="Pitluck S."/>
            <person name="Ivanova N."/>
            <person name="Mavromatis K."/>
            <person name="Mikhailova N."/>
            <person name="Pati A."/>
            <person name="Chen A."/>
            <person name="Palaniappan K."/>
            <person name="Land M."/>
            <person name="Hauser L."/>
            <person name="Chang Y.J."/>
            <person name="Jeffries C.D."/>
            <person name="Chain P."/>
            <person name="Saunders E."/>
            <person name="Detter J.C."/>
            <person name="Brettin T."/>
            <person name="Rohde M."/>
            <person name="Goker M."/>
            <person name="Bristow J."/>
            <person name="Eisen J.A."/>
            <person name="Markowitz V."/>
            <person name="Hugenholtz P."/>
            <person name="Kyrpides N.C."/>
            <person name="Klenk H.P."/>
            <person name="Lucas S."/>
        </authorList>
    </citation>
    <scope>NUCLEOTIDE SEQUENCE [LARGE SCALE GENOMIC DNA]</scope>
    <source>
        <strain evidence="8">ATCC 43595 / DSM 2588 / LMG 13176 / NBRC 15968 / NCIMB 11800 / UQM 2034</strain>
    </source>
</reference>